<protein>
    <submittedName>
        <fullName evidence="1">Uncharacterized protein</fullName>
    </submittedName>
</protein>
<feature type="non-terminal residue" evidence="1">
    <location>
        <position position="538"/>
    </location>
</feature>
<feature type="non-terminal residue" evidence="1">
    <location>
        <position position="1"/>
    </location>
</feature>
<dbReference type="AlphaFoldDB" id="A0A0F9E9X5"/>
<sequence>NPVDTPLISIPQNDIILIKTDTAEYAFNSSSLLYNYDFSIELLRNDIVQLYENVHYTFNADLKTITLIGFYRDYSGLLFSDITYDAFEWKIGSISTLQPITLSFTEDYTNQITKYLEFVIGFNEIPGYDIEKIDTNSGRLVLSEEQKSASSLNIYLFNFQKEAWDLVNFVVYDDYTGTNNFSYVIDRNFIQFEQYFNKTGLEEFQIKAIFTIEENIEDSFVSTTSLDIASIGANVYYNTPNTEHVVNPELEFDIDLTEYYDNPEIYLEQIKATLDYAYSIDFDDSFLFSEYTLLQEQINLYLRNEYMEFEVVNLDGDGFSLSRKELDRLIYHDARNGKYYLRAKLEYDWNCIIEMNLGSNSKLDIISRLDLINYDLSVSYTSYETTRISAQEINTAYNLVAIYAPNYLENSQSVYAKEDDDEIDIGVFGGFLRNSDSEQRLMLRQRLYYDFFESQEGMSTILLDQEYTDAQLRYVVPYGSLIEPSNYLTNTTQFKFAVDEDVSSVELYYHDRQQFIKKDNMDISSTSLYTYTWYNASG</sequence>
<organism evidence="1">
    <name type="scientific">marine sediment metagenome</name>
    <dbReference type="NCBI Taxonomy" id="412755"/>
    <lineage>
        <taxon>unclassified sequences</taxon>
        <taxon>metagenomes</taxon>
        <taxon>ecological metagenomes</taxon>
    </lineage>
</organism>
<accession>A0A0F9E9X5</accession>
<name>A0A0F9E9X5_9ZZZZ</name>
<comment type="caution">
    <text evidence="1">The sequence shown here is derived from an EMBL/GenBank/DDBJ whole genome shotgun (WGS) entry which is preliminary data.</text>
</comment>
<dbReference type="EMBL" id="LAZR01035753">
    <property type="protein sequence ID" value="KKL26666.1"/>
    <property type="molecule type" value="Genomic_DNA"/>
</dbReference>
<proteinExistence type="predicted"/>
<evidence type="ECO:0000313" key="1">
    <source>
        <dbReference type="EMBL" id="KKL26666.1"/>
    </source>
</evidence>
<gene>
    <name evidence="1" type="ORF">LCGC14_2393010</name>
</gene>
<reference evidence="1" key="1">
    <citation type="journal article" date="2015" name="Nature">
        <title>Complex archaea that bridge the gap between prokaryotes and eukaryotes.</title>
        <authorList>
            <person name="Spang A."/>
            <person name="Saw J.H."/>
            <person name="Jorgensen S.L."/>
            <person name="Zaremba-Niedzwiedzka K."/>
            <person name="Martijn J."/>
            <person name="Lind A.E."/>
            <person name="van Eijk R."/>
            <person name="Schleper C."/>
            <person name="Guy L."/>
            <person name="Ettema T.J."/>
        </authorList>
    </citation>
    <scope>NUCLEOTIDE SEQUENCE</scope>
</reference>